<organism evidence="2 3">
    <name type="scientific">Rubus argutus</name>
    <name type="common">Southern blackberry</name>
    <dbReference type="NCBI Taxonomy" id="59490"/>
    <lineage>
        <taxon>Eukaryota</taxon>
        <taxon>Viridiplantae</taxon>
        <taxon>Streptophyta</taxon>
        <taxon>Embryophyta</taxon>
        <taxon>Tracheophyta</taxon>
        <taxon>Spermatophyta</taxon>
        <taxon>Magnoliopsida</taxon>
        <taxon>eudicotyledons</taxon>
        <taxon>Gunneridae</taxon>
        <taxon>Pentapetalae</taxon>
        <taxon>rosids</taxon>
        <taxon>fabids</taxon>
        <taxon>Rosales</taxon>
        <taxon>Rosaceae</taxon>
        <taxon>Rosoideae</taxon>
        <taxon>Rosoideae incertae sedis</taxon>
        <taxon>Rubus</taxon>
    </lineage>
</organism>
<evidence type="ECO:0000313" key="3">
    <source>
        <dbReference type="Proteomes" id="UP001457282"/>
    </source>
</evidence>
<keyword evidence="3" id="KW-1185">Reference proteome</keyword>
<keyword evidence="1" id="KW-0732">Signal</keyword>
<gene>
    <name evidence="2" type="ORF">M0R45_003912</name>
</gene>
<evidence type="ECO:0000256" key="1">
    <source>
        <dbReference type="SAM" id="SignalP"/>
    </source>
</evidence>
<sequence length="127" mass="13257">MEATVLRSVVLLGMLVLSIAAPAPVPAPQESSIVVPNTSTITCAEKCVISCALNIFSPGKYAACIGLCITACKIQPTSNVAAYGCTRSCVSSISKSTTTTTKPSVFDTTRYAEGYVDSCYQSCSEKI</sequence>
<evidence type="ECO:0000313" key="2">
    <source>
        <dbReference type="EMBL" id="KAK9948331.1"/>
    </source>
</evidence>
<reference evidence="2 3" key="1">
    <citation type="journal article" date="2023" name="G3 (Bethesda)">
        <title>A chromosome-length genome assembly and annotation of blackberry (Rubus argutus, cv. 'Hillquist').</title>
        <authorList>
            <person name="Bruna T."/>
            <person name="Aryal R."/>
            <person name="Dudchenko O."/>
            <person name="Sargent D.J."/>
            <person name="Mead D."/>
            <person name="Buti M."/>
            <person name="Cavallini A."/>
            <person name="Hytonen T."/>
            <person name="Andres J."/>
            <person name="Pham M."/>
            <person name="Weisz D."/>
            <person name="Mascagni F."/>
            <person name="Usai G."/>
            <person name="Natali L."/>
            <person name="Bassil N."/>
            <person name="Fernandez G.E."/>
            <person name="Lomsadze A."/>
            <person name="Armour M."/>
            <person name="Olukolu B."/>
            <person name="Poorten T."/>
            <person name="Britton C."/>
            <person name="Davik J."/>
            <person name="Ashrafi H."/>
            <person name="Aiden E.L."/>
            <person name="Borodovsky M."/>
            <person name="Worthington M."/>
        </authorList>
    </citation>
    <scope>NUCLEOTIDE SEQUENCE [LARGE SCALE GENOMIC DNA]</scope>
    <source>
        <strain evidence="2">PI 553951</strain>
    </source>
</reference>
<protein>
    <submittedName>
        <fullName evidence="2">Uncharacterized protein</fullName>
    </submittedName>
</protein>
<dbReference type="EMBL" id="JBEDUW010000001">
    <property type="protein sequence ID" value="KAK9948331.1"/>
    <property type="molecule type" value="Genomic_DNA"/>
</dbReference>
<dbReference type="AlphaFoldDB" id="A0AAW1YGI5"/>
<comment type="caution">
    <text evidence="2">The sequence shown here is derived from an EMBL/GenBank/DDBJ whole genome shotgun (WGS) entry which is preliminary data.</text>
</comment>
<feature type="signal peptide" evidence="1">
    <location>
        <begin position="1"/>
        <end position="20"/>
    </location>
</feature>
<proteinExistence type="predicted"/>
<accession>A0AAW1YGI5</accession>
<dbReference type="Proteomes" id="UP001457282">
    <property type="component" value="Unassembled WGS sequence"/>
</dbReference>
<name>A0AAW1YGI5_RUBAR</name>
<feature type="chain" id="PRO_5043946151" evidence="1">
    <location>
        <begin position="21"/>
        <end position="127"/>
    </location>
</feature>